<protein>
    <submittedName>
        <fullName evidence="1">Uncharacterized protein</fullName>
    </submittedName>
</protein>
<organism evidence="1 2">
    <name type="scientific">Acidovorax carolinensis</name>
    <dbReference type="NCBI Taxonomy" id="553814"/>
    <lineage>
        <taxon>Bacteria</taxon>
        <taxon>Pseudomonadati</taxon>
        <taxon>Pseudomonadota</taxon>
        <taxon>Betaproteobacteria</taxon>
        <taxon>Burkholderiales</taxon>
        <taxon>Comamonadaceae</taxon>
        <taxon>Acidovorax</taxon>
    </lineage>
</organism>
<dbReference type="Proteomes" id="UP000194440">
    <property type="component" value="Plasmid pACP4.3"/>
</dbReference>
<proteinExistence type="predicted"/>
<gene>
    <name evidence="1" type="ORF">CBP36_21420</name>
</gene>
<sequence>MISVEIFAAKDGAGSIQGVMLAAPVGCGLKQADTLRVHGTRLIALDNRSMLPIDLPVLNEAACKDLEAAISRGEGIVVGEFTALGLADSYLLALERGAPHQGQASLEDRQ</sequence>
<geneLocation type="plasmid" evidence="1 2">
    <name>pACP4.3</name>
</geneLocation>
<keyword evidence="1" id="KW-0614">Plasmid</keyword>
<dbReference type="AlphaFoldDB" id="A0A240UK74"/>
<evidence type="ECO:0000313" key="2">
    <source>
        <dbReference type="Proteomes" id="UP000194440"/>
    </source>
</evidence>
<accession>A0A240UK74</accession>
<dbReference type="KEGG" id="acip:CBP36_21420"/>
<dbReference type="EMBL" id="CP021369">
    <property type="protein sequence ID" value="ART61526.1"/>
    <property type="molecule type" value="Genomic_DNA"/>
</dbReference>
<keyword evidence="2" id="KW-1185">Reference proteome</keyword>
<name>A0A240UK74_9BURK</name>
<evidence type="ECO:0000313" key="1">
    <source>
        <dbReference type="EMBL" id="ART61526.1"/>
    </source>
</evidence>
<reference evidence="1" key="1">
    <citation type="submission" date="2017-05" db="EMBL/GenBank/DDBJ databases">
        <title>Polyphasic characterization of four soil-derived phenanthrene-degrading Acidovorax strains and proposal of Acidovorax phenanthrenivorans sp. nov.</title>
        <authorList>
            <person name="Singleton D."/>
            <person name="Lee J."/>
            <person name="Dickey A.N."/>
            <person name="Stroud A."/>
            <person name="Scholl E.H."/>
            <person name="Wright F.A."/>
            <person name="Aitken M.D."/>
        </authorList>
    </citation>
    <scope>NUCLEOTIDE SEQUENCE</scope>
    <source>
        <strain evidence="1">P4</strain>
        <plasmid evidence="1">pACP4.3</plasmid>
    </source>
</reference>
<dbReference type="RefSeq" id="WP_086929231.1">
    <property type="nucleotide sequence ID" value="NZ_CP021369.1"/>
</dbReference>
<dbReference type="OrthoDB" id="9924337at2"/>